<name>A0AAV2ER62_9ROSI</name>
<evidence type="ECO:0000256" key="1">
    <source>
        <dbReference type="SAM" id="MobiDB-lite"/>
    </source>
</evidence>
<keyword evidence="3" id="KW-1185">Reference proteome</keyword>
<protein>
    <submittedName>
        <fullName evidence="2">Uncharacterized protein</fullName>
    </submittedName>
</protein>
<reference evidence="2 3" key="1">
    <citation type="submission" date="2024-04" db="EMBL/GenBank/DDBJ databases">
        <authorList>
            <person name="Fracassetti M."/>
        </authorList>
    </citation>
    <scope>NUCLEOTIDE SEQUENCE [LARGE SCALE GENOMIC DNA]</scope>
</reference>
<proteinExistence type="predicted"/>
<feature type="compositionally biased region" description="Basic and acidic residues" evidence="1">
    <location>
        <begin position="50"/>
        <end position="72"/>
    </location>
</feature>
<evidence type="ECO:0000313" key="2">
    <source>
        <dbReference type="EMBL" id="CAL1388470.1"/>
    </source>
</evidence>
<feature type="compositionally biased region" description="Basic and acidic residues" evidence="1">
    <location>
        <begin position="22"/>
        <end position="33"/>
    </location>
</feature>
<dbReference type="Proteomes" id="UP001497516">
    <property type="component" value="Chromosome 5"/>
</dbReference>
<gene>
    <name evidence="2" type="ORF">LTRI10_LOCUS29398</name>
</gene>
<dbReference type="EMBL" id="OZ034818">
    <property type="protein sequence ID" value="CAL1388470.1"/>
    <property type="molecule type" value="Genomic_DNA"/>
</dbReference>
<accession>A0AAV2ER62</accession>
<sequence>MRQTGESYRRVEKTGEPAYQSIHKEERRTEGRSPRGFVMAKPPMIHRVQRRPEETDRSVQIPREPKGREGRHFSPARQVRRGGSSADLEGQGATGWRSTTKGGPPKGS</sequence>
<organism evidence="2 3">
    <name type="scientific">Linum trigynum</name>
    <dbReference type="NCBI Taxonomy" id="586398"/>
    <lineage>
        <taxon>Eukaryota</taxon>
        <taxon>Viridiplantae</taxon>
        <taxon>Streptophyta</taxon>
        <taxon>Embryophyta</taxon>
        <taxon>Tracheophyta</taxon>
        <taxon>Spermatophyta</taxon>
        <taxon>Magnoliopsida</taxon>
        <taxon>eudicotyledons</taxon>
        <taxon>Gunneridae</taxon>
        <taxon>Pentapetalae</taxon>
        <taxon>rosids</taxon>
        <taxon>fabids</taxon>
        <taxon>Malpighiales</taxon>
        <taxon>Linaceae</taxon>
        <taxon>Linum</taxon>
    </lineage>
</organism>
<feature type="region of interest" description="Disordered" evidence="1">
    <location>
        <begin position="1"/>
        <end position="108"/>
    </location>
</feature>
<dbReference type="AlphaFoldDB" id="A0AAV2ER62"/>
<evidence type="ECO:0000313" key="3">
    <source>
        <dbReference type="Proteomes" id="UP001497516"/>
    </source>
</evidence>